<name>B4NRL6_DROWI</name>
<keyword evidence="2" id="KW-1185">Reference proteome</keyword>
<organism evidence="1 2">
    <name type="scientific">Drosophila willistoni</name>
    <name type="common">Fruit fly</name>
    <dbReference type="NCBI Taxonomy" id="7260"/>
    <lineage>
        <taxon>Eukaryota</taxon>
        <taxon>Metazoa</taxon>
        <taxon>Ecdysozoa</taxon>
        <taxon>Arthropoda</taxon>
        <taxon>Hexapoda</taxon>
        <taxon>Insecta</taxon>
        <taxon>Pterygota</taxon>
        <taxon>Neoptera</taxon>
        <taxon>Endopterygota</taxon>
        <taxon>Diptera</taxon>
        <taxon>Brachycera</taxon>
        <taxon>Muscomorpha</taxon>
        <taxon>Ephydroidea</taxon>
        <taxon>Drosophilidae</taxon>
        <taxon>Drosophila</taxon>
        <taxon>Sophophora</taxon>
    </lineage>
</organism>
<dbReference type="PANTHER" id="PTHR33332">
    <property type="entry name" value="REVERSE TRANSCRIPTASE DOMAIN-CONTAINING PROTEIN"/>
    <property type="match status" value="1"/>
</dbReference>
<dbReference type="eggNOG" id="KOG1075">
    <property type="taxonomic scope" value="Eukaryota"/>
</dbReference>
<dbReference type="OrthoDB" id="8062836at2759"/>
<gene>
    <name evidence="1" type="primary">Dwil\GK21198</name>
    <name evidence="1" type="ORF">Dwil_GK21198</name>
</gene>
<accession>B4NRL6</accession>
<evidence type="ECO:0000313" key="1">
    <source>
        <dbReference type="EMBL" id="EDW87005.2"/>
    </source>
</evidence>
<feature type="non-terminal residue" evidence="1">
    <location>
        <position position="232"/>
    </location>
</feature>
<dbReference type="Proteomes" id="UP000007798">
    <property type="component" value="Unassembled WGS sequence"/>
</dbReference>
<evidence type="ECO:0008006" key="3">
    <source>
        <dbReference type="Google" id="ProtNLM"/>
    </source>
</evidence>
<dbReference type="HOGENOM" id="CLU_001888_2_0_1"/>
<reference evidence="1 2" key="1">
    <citation type="journal article" date="2007" name="Nature">
        <title>Evolution of genes and genomes on the Drosophila phylogeny.</title>
        <authorList>
            <consortium name="Drosophila 12 Genomes Consortium"/>
            <person name="Clark A.G."/>
            <person name="Eisen M.B."/>
            <person name="Smith D.R."/>
            <person name="Bergman C.M."/>
            <person name="Oliver B."/>
            <person name="Markow T.A."/>
            <person name="Kaufman T.C."/>
            <person name="Kellis M."/>
            <person name="Gelbart W."/>
            <person name="Iyer V.N."/>
            <person name="Pollard D.A."/>
            <person name="Sackton T.B."/>
            <person name="Larracuente A.M."/>
            <person name="Singh N.D."/>
            <person name="Abad J.P."/>
            <person name="Abt D.N."/>
            <person name="Adryan B."/>
            <person name="Aguade M."/>
            <person name="Akashi H."/>
            <person name="Anderson W.W."/>
            <person name="Aquadro C.F."/>
            <person name="Ardell D.H."/>
            <person name="Arguello R."/>
            <person name="Artieri C.G."/>
            <person name="Barbash D.A."/>
            <person name="Barker D."/>
            <person name="Barsanti P."/>
            <person name="Batterham P."/>
            <person name="Batzoglou S."/>
            <person name="Begun D."/>
            <person name="Bhutkar A."/>
            <person name="Blanco E."/>
            <person name="Bosak S.A."/>
            <person name="Bradley R.K."/>
            <person name="Brand A.D."/>
            <person name="Brent M.R."/>
            <person name="Brooks A.N."/>
            <person name="Brown R.H."/>
            <person name="Butlin R.K."/>
            <person name="Caggese C."/>
            <person name="Calvi B.R."/>
            <person name="Bernardo de Carvalho A."/>
            <person name="Caspi A."/>
            <person name="Castrezana S."/>
            <person name="Celniker S.E."/>
            <person name="Chang J.L."/>
            <person name="Chapple C."/>
            <person name="Chatterji S."/>
            <person name="Chinwalla A."/>
            <person name="Civetta A."/>
            <person name="Clifton S.W."/>
            <person name="Comeron J.M."/>
            <person name="Costello J.C."/>
            <person name="Coyne J.A."/>
            <person name="Daub J."/>
            <person name="David R.G."/>
            <person name="Delcher A.L."/>
            <person name="Delehaunty K."/>
            <person name="Do C.B."/>
            <person name="Ebling H."/>
            <person name="Edwards K."/>
            <person name="Eickbush T."/>
            <person name="Evans J.D."/>
            <person name="Filipski A."/>
            <person name="Findeiss S."/>
            <person name="Freyhult E."/>
            <person name="Fulton L."/>
            <person name="Fulton R."/>
            <person name="Garcia A.C."/>
            <person name="Gardiner A."/>
            <person name="Garfield D.A."/>
            <person name="Garvin B.E."/>
            <person name="Gibson G."/>
            <person name="Gilbert D."/>
            <person name="Gnerre S."/>
            <person name="Godfrey J."/>
            <person name="Good R."/>
            <person name="Gotea V."/>
            <person name="Gravely B."/>
            <person name="Greenberg A.J."/>
            <person name="Griffiths-Jones S."/>
            <person name="Gross S."/>
            <person name="Guigo R."/>
            <person name="Gustafson E.A."/>
            <person name="Haerty W."/>
            <person name="Hahn M.W."/>
            <person name="Halligan D.L."/>
            <person name="Halpern A.L."/>
            <person name="Halter G.M."/>
            <person name="Han M.V."/>
            <person name="Heger A."/>
            <person name="Hillier L."/>
            <person name="Hinrichs A.S."/>
            <person name="Holmes I."/>
            <person name="Hoskins R.A."/>
            <person name="Hubisz M.J."/>
            <person name="Hultmark D."/>
            <person name="Huntley M.A."/>
            <person name="Jaffe D.B."/>
            <person name="Jagadeeshan S."/>
            <person name="Jeck W.R."/>
            <person name="Johnson J."/>
            <person name="Jones C.D."/>
            <person name="Jordan W.C."/>
            <person name="Karpen G.H."/>
            <person name="Kataoka E."/>
            <person name="Keightley P.D."/>
            <person name="Kheradpour P."/>
            <person name="Kirkness E.F."/>
            <person name="Koerich L.B."/>
            <person name="Kristiansen K."/>
            <person name="Kudrna D."/>
            <person name="Kulathinal R.J."/>
            <person name="Kumar S."/>
            <person name="Kwok R."/>
            <person name="Lander E."/>
            <person name="Langley C.H."/>
            <person name="Lapoint R."/>
            <person name="Lazzaro B.P."/>
            <person name="Lee S.J."/>
            <person name="Levesque L."/>
            <person name="Li R."/>
            <person name="Lin C.F."/>
            <person name="Lin M.F."/>
            <person name="Lindblad-Toh K."/>
            <person name="Llopart A."/>
            <person name="Long M."/>
            <person name="Low L."/>
            <person name="Lozovsky E."/>
            <person name="Lu J."/>
            <person name="Luo M."/>
            <person name="Machado C.A."/>
            <person name="Makalowski W."/>
            <person name="Marzo M."/>
            <person name="Matsuda M."/>
            <person name="Matzkin L."/>
            <person name="McAllister B."/>
            <person name="McBride C.S."/>
            <person name="McKernan B."/>
            <person name="McKernan K."/>
            <person name="Mendez-Lago M."/>
            <person name="Minx P."/>
            <person name="Mollenhauer M.U."/>
            <person name="Montooth K."/>
            <person name="Mount S.M."/>
            <person name="Mu X."/>
            <person name="Myers E."/>
            <person name="Negre B."/>
            <person name="Newfeld S."/>
            <person name="Nielsen R."/>
            <person name="Noor M.A."/>
            <person name="O'Grady P."/>
            <person name="Pachter L."/>
            <person name="Papaceit M."/>
            <person name="Parisi M.J."/>
            <person name="Parisi M."/>
            <person name="Parts L."/>
            <person name="Pedersen J.S."/>
            <person name="Pesole G."/>
            <person name="Phillippy A.M."/>
            <person name="Ponting C.P."/>
            <person name="Pop M."/>
            <person name="Porcelli D."/>
            <person name="Powell J.R."/>
            <person name="Prohaska S."/>
            <person name="Pruitt K."/>
            <person name="Puig M."/>
            <person name="Quesneville H."/>
            <person name="Ram K.R."/>
            <person name="Rand D."/>
            <person name="Rasmussen M.D."/>
            <person name="Reed L.K."/>
            <person name="Reenan R."/>
            <person name="Reily A."/>
            <person name="Remington K.A."/>
            <person name="Rieger T.T."/>
            <person name="Ritchie M.G."/>
            <person name="Robin C."/>
            <person name="Rogers Y.H."/>
            <person name="Rohde C."/>
            <person name="Rozas J."/>
            <person name="Rubenfield M.J."/>
            <person name="Ruiz A."/>
            <person name="Russo S."/>
            <person name="Salzberg S.L."/>
            <person name="Sanchez-Gracia A."/>
            <person name="Saranga D.J."/>
            <person name="Sato H."/>
            <person name="Schaeffer S.W."/>
            <person name="Schatz M.C."/>
            <person name="Schlenke T."/>
            <person name="Schwartz R."/>
            <person name="Segarra C."/>
            <person name="Singh R.S."/>
            <person name="Sirot L."/>
            <person name="Sirota M."/>
            <person name="Sisneros N.B."/>
            <person name="Smith C.D."/>
            <person name="Smith T.F."/>
            <person name="Spieth J."/>
            <person name="Stage D.E."/>
            <person name="Stark A."/>
            <person name="Stephan W."/>
            <person name="Strausberg R.L."/>
            <person name="Strempel S."/>
            <person name="Sturgill D."/>
            <person name="Sutton G."/>
            <person name="Sutton G.G."/>
            <person name="Tao W."/>
            <person name="Teichmann S."/>
            <person name="Tobari Y.N."/>
            <person name="Tomimura Y."/>
            <person name="Tsolas J.M."/>
            <person name="Valente V.L."/>
            <person name="Venter E."/>
            <person name="Venter J.C."/>
            <person name="Vicario S."/>
            <person name="Vieira F.G."/>
            <person name="Vilella A.J."/>
            <person name="Villasante A."/>
            <person name="Walenz B."/>
            <person name="Wang J."/>
            <person name="Wasserman M."/>
            <person name="Watts T."/>
            <person name="Wilson D."/>
            <person name="Wilson R.K."/>
            <person name="Wing R.A."/>
            <person name="Wolfner M.F."/>
            <person name="Wong A."/>
            <person name="Wong G.K."/>
            <person name="Wu C.I."/>
            <person name="Wu G."/>
            <person name="Yamamoto D."/>
            <person name="Yang H.P."/>
            <person name="Yang S.P."/>
            <person name="Yorke J.A."/>
            <person name="Yoshida K."/>
            <person name="Zdobnov E."/>
            <person name="Zhang P."/>
            <person name="Zhang Y."/>
            <person name="Zimin A.V."/>
            <person name="Baldwin J."/>
            <person name="Abdouelleil A."/>
            <person name="Abdulkadir J."/>
            <person name="Abebe A."/>
            <person name="Abera B."/>
            <person name="Abreu J."/>
            <person name="Acer S.C."/>
            <person name="Aftuck L."/>
            <person name="Alexander A."/>
            <person name="An P."/>
            <person name="Anderson E."/>
            <person name="Anderson S."/>
            <person name="Arachi H."/>
            <person name="Azer M."/>
            <person name="Bachantsang P."/>
            <person name="Barry A."/>
            <person name="Bayul T."/>
            <person name="Berlin A."/>
            <person name="Bessette D."/>
            <person name="Bloom T."/>
            <person name="Blye J."/>
            <person name="Boguslavskiy L."/>
            <person name="Bonnet C."/>
            <person name="Boukhgalter B."/>
            <person name="Bourzgui I."/>
            <person name="Brown A."/>
            <person name="Cahill P."/>
            <person name="Channer S."/>
            <person name="Cheshatsang Y."/>
            <person name="Chuda L."/>
            <person name="Citroen M."/>
            <person name="Collymore A."/>
            <person name="Cooke P."/>
            <person name="Costello M."/>
            <person name="D'Aco K."/>
            <person name="Daza R."/>
            <person name="De Haan G."/>
            <person name="DeGray S."/>
            <person name="DeMaso C."/>
            <person name="Dhargay N."/>
            <person name="Dooley K."/>
            <person name="Dooley E."/>
            <person name="Doricent M."/>
            <person name="Dorje P."/>
            <person name="Dorjee K."/>
            <person name="Dupes A."/>
            <person name="Elong R."/>
            <person name="Falk J."/>
            <person name="Farina A."/>
            <person name="Faro S."/>
            <person name="Ferguson D."/>
            <person name="Fisher S."/>
            <person name="Foley C.D."/>
            <person name="Franke A."/>
            <person name="Friedrich D."/>
            <person name="Gadbois L."/>
            <person name="Gearin G."/>
            <person name="Gearin C.R."/>
            <person name="Giannoukos G."/>
            <person name="Goode T."/>
            <person name="Graham J."/>
            <person name="Grandbois E."/>
            <person name="Grewal S."/>
            <person name="Gyaltsen K."/>
            <person name="Hafez N."/>
            <person name="Hagos B."/>
            <person name="Hall J."/>
            <person name="Henson C."/>
            <person name="Hollinger A."/>
            <person name="Honan T."/>
            <person name="Huard M.D."/>
            <person name="Hughes L."/>
            <person name="Hurhula B."/>
            <person name="Husby M.E."/>
            <person name="Kamat A."/>
            <person name="Kanga B."/>
            <person name="Kashin S."/>
            <person name="Khazanovich D."/>
            <person name="Kisner P."/>
            <person name="Lance K."/>
            <person name="Lara M."/>
            <person name="Lee W."/>
            <person name="Lennon N."/>
            <person name="Letendre F."/>
            <person name="LeVine R."/>
            <person name="Lipovsky A."/>
            <person name="Liu X."/>
            <person name="Liu J."/>
            <person name="Liu S."/>
            <person name="Lokyitsang T."/>
            <person name="Lokyitsang Y."/>
            <person name="Lubonja R."/>
            <person name="Lui A."/>
            <person name="MacDonald P."/>
            <person name="Magnisalis V."/>
            <person name="Maru K."/>
            <person name="Matthews C."/>
            <person name="McCusker W."/>
            <person name="McDonough S."/>
            <person name="Mehta T."/>
            <person name="Meldrim J."/>
            <person name="Meneus L."/>
            <person name="Mihai O."/>
            <person name="Mihalev A."/>
            <person name="Mihova T."/>
            <person name="Mittelman R."/>
            <person name="Mlenga V."/>
            <person name="Montmayeur A."/>
            <person name="Mulrain L."/>
            <person name="Navidi A."/>
            <person name="Naylor J."/>
            <person name="Negash T."/>
            <person name="Nguyen T."/>
            <person name="Nguyen N."/>
            <person name="Nicol R."/>
            <person name="Norbu C."/>
            <person name="Norbu N."/>
            <person name="Novod N."/>
            <person name="O'Neill B."/>
            <person name="Osman S."/>
            <person name="Markiewicz E."/>
            <person name="Oyono O.L."/>
            <person name="Patti C."/>
            <person name="Phunkhang P."/>
            <person name="Pierre F."/>
            <person name="Priest M."/>
            <person name="Raghuraman S."/>
            <person name="Rege F."/>
            <person name="Reyes R."/>
            <person name="Rise C."/>
            <person name="Rogov P."/>
            <person name="Ross K."/>
            <person name="Ryan E."/>
            <person name="Settipalli S."/>
            <person name="Shea T."/>
            <person name="Sherpa N."/>
            <person name="Shi L."/>
            <person name="Shih D."/>
            <person name="Sparrow T."/>
            <person name="Spaulding J."/>
            <person name="Stalker J."/>
            <person name="Stange-Thomann N."/>
            <person name="Stavropoulos S."/>
            <person name="Stone C."/>
            <person name="Strader C."/>
            <person name="Tesfaye S."/>
            <person name="Thomson T."/>
            <person name="Thoulutsang Y."/>
            <person name="Thoulutsang D."/>
            <person name="Topham K."/>
            <person name="Topping I."/>
            <person name="Tsamla T."/>
            <person name="Vassiliev H."/>
            <person name="Vo A."/>
            <person name="Wangchuk T."/>
            <person name="Wangdi T."/>
            <person name="Weiand M."/>
            <person name="Wilkinson J."/>
            <person name="Wilson A."/>
            <person name="Yadav S."/>
            <person name="Young G."/>
            <person name="Yu Q."/>
            <person name="Zembek L."/>
            <person name="Zhong D."/>
            <person name="Zimmer A."/>
            <person name="Zwirko Z."/>
            <person name="Jaffe D.B."/>
            <person name="Alvarez P."/>
            <person name="Brockman W."/>
            <person name="Butler J."/>
            <person name="Chin C."/>
            <person name="Gnerre S."/>
            <person name="Grabherr M."/>
            <person name="Kleber M."/>
            <person name="Mauceli E."/>
            <person name="MacCallum I."/>
        </authorList>
    </citation>
    <scope>NUCLEOTIDE SEQUENCE [LARGE SCALE GENOMIC DNA]</scope>
    <source>
        <strain evidence="2">Tucson 14030-0811.24</strain>
    </source>
</reference>
<protein>
    <recommendedName>
        <fullName evidence="3">Reverse transcriptase domain-containing protein</fullName>
    </recommendedName>
</protein>
<sequence length="232" mass="25629">MYDEVLRLKFPAGVVIVGFADDITLEVYGESIEEVELTAAHSIAIVEEWMSSRKLELAHHKTEAVVVNNRKSVQQAVISVGDCTITSKRSVKHLGVMIDDKLTFGSHVDYACKRASTAIVALSRMMSNSSAVYASKRKLLASVASSILRYGGPAWGTALSTKSYRSKLESTYRLMCLRVASAYRTVSHDSLCVITGMVPIGILIMEDIECFEMRGTRGIRRTARLASMVKWQ</sequence>
<evidence type="ECO:0000313" key="2">
    <source>
        <dbReference type="Proteomes" id="UP000007798"/>
    </source>
</evidence>
<proteinExistence type="predicted"/>
<dbReference type="AlphaFoldDB" id="B4NRL6"/>
<dbReference type="EMBL" id="CH972591">
    <property type="protein sequence ID" value="EDW87005.2"/>
    <property type="molecule type" value="Genomic_DNA"/>
</dbReference>
<dbReference type="STRING" id="7260.B4NRL6"/>
<dbReference type="InParanoid" id="B4NRL6"/>